<dbReference type="AlphaFoldDB" id="A0AAF0ZNY0"/>
<name>A0AAF0ZNY0_SOLVR</name>
<feature type="chain" id="PRO_5042039690" evidence="1">
    <location>
        <begin position="20"/>
        <end position="65"/>
    </location>
</feature>
<dbReference type="EMBL" id="CP133619">
    <property type="protein sequence ID" value="WMV43729.1"/>
    <property type="molecule type" value="Genomic_DNA"/>
</dbReference>
<evidence type="ECO:0000313" key="3">
    <source>
        <dbReference type="Proteomes" id="UP001234989"/>
    </source>
</evidence>
<gene>
    <name evidence="2" type="ORF">MTR67_037114</name>
</gene>
<reference evidence="2" key="1">
    <citation type="submission" date="2023-08" db="EMBL/GenBank/DDBJ databases">
        <title>A de novo genome assembly of Solanum verrucosum Schlechtendal, a Mexican diploid species geographically isolated from the other diploid A-genome species in potato relatives.</title>
        <authorList>
            <person name="Hosaka K."/>
        </authorList>
    </citation>
    <scope>NUCLEOTIDE SEQUENCE</scope>
    <source>
        <tissue evidence="2">Young leaves</tissue>
    </source>
</reference>
<sequence>MKGSLLMGFLLRYLMIISTTLIQMYSRCGRAEIAHGLNLYADLVSSRLEDTEINHFCWCLMCLCP</sequence>
<evidence type="ECO:0000313" key="2">
    <source>
        <dbReference type="EMBL" id="WMV43729.1"/>
    </source>
</evidence>
<keyword evidence="1" id="KW-0732">Signal</keyword>
<accession>A0AAF0ZNY0</accession>
<evidence type="ECO:0000256" key="1">
    <source>
        <dbReference type="SAM" id="SignalP"/>
    </source>
</evidence>
<keyword evidence="3" id="KW-1185">Reference proteome</keyword>
<organism evidence="2 3">
    <name type="scientific">Solanum verrucosum</name>
    <dbReference type="NCBI Taxonomy" id="315347"/>
    <lineage>
        <taxon>Eukaryota</taxon>
        <taxon>Viridiplantae</taxon>
        <taxon>Streptophyta</taxon>
        <taxon>Embryophyta</taxon>
        <taxon>Tracheophyta</taxon>
        <taxon>Spermatophyta</taxon>
        <taxon>Magnoliopsida</taxon>
        <taxon>eudicotyledons</taxon>
        <taxon>Gunneridae</taxon>
        <taxon>Pentapetalae</taxon>
        <taxon>asterids</taxon>
        <taxon>lamiids</taxon>
        <taxon>Solanales</taxon>
        <taxon>Solanaceae</taxon>
        <taxon>Solanoideae</taxon>
        <taxon>Solaneae</taxon>
        <taxon>Solanum</taxon>
    </lineage>
</organism>
<protein>
    <submittedName>
        <fullName evidence="2">Uncharacterized protein</fullName>
    </submittedName>
</protein>
<dbReference type="Proteomes" id="UP001234989">
    <property type="component" value="Chromosome 8"/>
</dbReference>
<feature type="signal peptide" evidence="1">
    <location>
        <begin position="1"/>
        <end position="19"/>
    </location>
</feature>
<proteinExistence type="predicted"/>